<gene>
    <name evidence="2" type="ORF">BRYFOR_09447</name>
</gene>
<dbReference type="AlphaFoldDB" id="C6LLA0"/>
<sequence length="405" mass="45333">MPCHREGDAEKMKEITKQRIKNTIAEAIADGTTAGVNLLVLKDGAEIFYDEQGYADIEQEMPVKRNTIFRLYSMTKPVTAAAAMLLMERGKLDLAQPVAEILPGFRHLTVEKDGKIEPAKTQMNVLHLLNMTSGLTYGDNETVAGRQTGAYIEECTQRLFTDREVTTMEFANHVGTLPLAFEPDSSWRYGLSADVLGAVIEQISGMRFGDFLKENLFEPLQMRDTDFWVPAEKQARLASVYETLEDGTMRLYTDSHLAVPNRKDKRPAYEAGGAGLVSTIDDYARFAQMLLNGGRLGGRQILAPQTVHYLTTGKLTDAQQAAHRSWVGLEGFTYSHLMRIMEYPQMASGLAREGEYGWDGWLGCYFANFPKENMCLLLMQQKKDAGTITMTRKIRNILLADTEIG</sequence>
<reference evidence="2" key="1">
    <citation type="submission" date="2009-07" db="EMBL/GenBank/DDBJ databases">
        <authorList>
            <person name="Weinstock G."/>
            <person name="Sodergren E."/>
            <person name="Clifton S."/>
            <person name="Fulton L."/>
            <person name="Fulton B."/>
            <person name="Courtney L."/>
            <person name="Fronick C."/>
            <person name="Harrison M."/>
            <person name="Strong C."/>
            <person name="Farmer C."/>
            <person name="Delahaunty K."/>
            <person name="Markovic C."/>
            <person name="Hall O."/>
            <person name="Minx P."/>
            <person name="Tomlinson C."/>
            <person name="Mitreva M."/>
            <person name="Nelson J."/>
            <person name="Hou S."/>
            <person name="Wollam A."/>
            <person name="Pepin K.H."/>
            <person name="Johnson M."/>
            <person name="Bhonagiri V."/>
            <person name="Nash W.E."/>
            <person name="Warren W."/>
            <person name="Chinwalla A."/>
            <person name="Mardis E.R."/>
            <person name="Wilson R.K."/>
        </authorList>
    </citation>
    <scope>NUCLEOTIDE SEQUENCE [LARGE SCALE GENOMIC DNA]</scope>
    <source>
        <strain evidence="2">DSM 14469</strain>
    </source>
</reference>
<dbReference type="PANTHER" id="PTHR43283">
    <property type="entry name" value="BETA-LACTAMASE-RELATED"/>
    <property type="match status" value="1"/>
</dbReference>
<dbReference type="SUPFAM" id="SSF56601">
    <property type="entry name" value="beta-lactamase/transpeptidase-like"/>
    <property type="match status" value="1"/>
</dbReference>
<dbReference type="InterPro" id="IPR012338">
    <property type="entry name" value="Beta-lactam/transpept-like"/>
</dbReference>
<dbReference type="InterPro" id="IPR001466">
    <property type="entry name" value="Beta-lactam-related"/>
</dbReference>
<evidence type="ECO:0000313" key="2">
    <source>
        <dbReference type="EMBL" id="EET58611.1"/>
    </source>
</evidence>
<organism evidence="2 3">
    <name type="scientific">Marvinbryantia formatexigens DSM 14469</name>
    <dbReference type="NCBI Taxonomy" id="478749"/>
    <lineage>
        <taxon>Bacteria</taxon>
        <taxon>Bacillati</taxon>
        <taxon>Bacillota</taxon>
        <taxon>Clostridia</taxon>
        <taxon>Lachnospirales</taxon>
        <taxon>Lachnospiraceae</taxon>
        <taxon>Marvinbryantia</taxon>
    </lineage>
</organism>
<dbReference type="InterPro" id="IPR050789">
    <property type="entry name" value="Diverse_Enzym_Activities"/>
</dbReference>
<accession>C6LLA0</accession>
<dbReference type="STRING" id="168384.SAMN05660368_03531"/>
<dbReference type="PANTHER" id="PTHR43283:SF3">
    <property type="entry name" value="BETA-LACTAMASE FAMILY PROTEIN (AFU_ORTHOLOGUE AFUA_5G07500)"/>
    <property type="match status" value="1"/>
</dbReference>
<feature type="domain" description="Beta-lactamase-related" evidence="1">
    <location>
        <begin position="21"/>
        <end position="384"/>
    </location>
</feature>
<dbReference type="EMBL" id="ACCL02000028">
    <property type="protein sequence ID" value="EET58611.1"/>
    <property type="molecule type" value="Genomic_DNA"/>
</dbReference>
<comment type="caution">
    <text evidence="2">The sequence shown here is derived from an EMBL/GenBank/DDBJ whole genome shotgun (WGS) entry which is preliminary data.</text>
</comment>
<evidence type="ECO:0000259" key="1">
    <source>
        <dbReference type="Pfam" id="PF00144"/>
    </source>
</evidence>
<protein>
    <submittedName>
        <fullName evidence="2">Beta-lactamase</fullName>
    </submittedName>
</protein>
<evidence type="ECO:0000313" key="3">
    <source>
        <dbReference type="Proteomes" id="UP000005561"/>
    </source>
</evidence>
<keyword evidence="3" id="KW-1185">Reference proteome</keyword>
<proteinExistence type="predicted"/>
<dbReference type="Proteomes" id="UP000005561">
    <property type="component" value="Unassembled WGS sequence"/>
</dbReference>
<dbReference type="eggNOG" id="COG1680">
    <property type="taxonomic scope" value="Bacteria"/>
</dbReference>
<dbReference type="Pfam" id="PF00144">
    <property type="entry name" value="Beta-lactamase"/>
    <property type="match status" value="1"/>
</dbReference>
<name>C6LLA0_9FIRM</name>
<dbReference type="Gene3D" id="3.40.710.10">
    <property type="entry name" value="DD-peptidase/beta-lactamase superfamily"/>
    <property type="match status" value="1"/>
</dbReference>